<feature type="region of interest" description="Disordered" evidence="1">
    <location>
        <begin position="46"/>
        <end position="80"/>
    </location>
</feature>
<sequence length="80" mass="9167">MLKTSGNSHFCGKSSWNTTSRGYHWWRKWPMMNQVLADDTEGIEKGISKMSGNQRSTHPQREDGQVSLTLEKHDCTALKE</sequence>
<name>A0ABD0LA94_9CAEN</name>
<comment type="caution">
    <text evidence="2">The sequence shown here is derived from an EMBL/GenBank/DDBJ whole genome shotgun (WGS) entry which is preliminary data.</text>
</comment>
<dbReference type="Proteomes" id="UP001519460">
    <property type="component" value="Unassembled WGS sequence"/>
</dbReference>
<organism evidence="2 3">
    <name type="scientific">Batillaria attramentaria</name>
    <dbReference type="NCBI Taxonomy" id="370345"/>
    <lineage>
        <taxon>Eukaryota</taxon>
        <taxon>Metazoa</taxon>
        <taxon>Spiralia</taxon>
        <taxon>Lophotrochozoa</taxon>
        <taxon>Mollusca</taxon>
        <taxon>Gastropoda</taxon>
        <taxon>Caenogastropoda</taxon>
        <taxon>Sorbeoconcha</taxon>
        <taxon>Cerithioidea</taxon>
        <taxon>Batillariidae</taxon>
        <taxon>Batillaria</taxon>
    </lineage>
</organism>
<reference evidence="2 3" key="1">
    <citation type="journal article" date="2023" name="Sci. Data">
        <title>Genome assembly of the Korean intertidal mud-creeper Batillaria attramentaria.</title>
        <authorList>
            <person name="Patra A.K."/>
            <person name="Ho P.T."/>
            <person name="Jun S."/>
            <person name="Lee S.J."/>
            <person name="Kim Y."/>
            <person name="Won Y.J."/>
        </authorList>
    </citation>
    <scope>NUCLEOTIDE SEQUENCE [LARGE SCALE GENOMIC DNA]</scope>
    <source>
        <strain evidence="2">Wonlab-2016</strain>
    </source>
</reference>
<accession>A0ABD0LA94</accession>
<dbReference type="EMBL" id="JACVVK020000067">
    <property type="protein sequence ID" value="KAK7496364.1"/>
    <property type="molecule type" value="Genomic_DNA"/>
</dbReference>
<dbReference type="AlphaFoldDB" id="A0ABD0LA94"/>
<proteinExistence type="predicted"/>
<protein>
    <submittedName>
        <fullName evidence="2">Uncharacterized protein</fullName>
    </submittedName>
</protein>
<evidence type="ECO:0000313" key="3">
    <source>
        <dbReference type="Proteomes" id="UP001519460"/>
    </source>
</evidence>
<keyword evidence="3" id="KW-1185">Reference proteome</keyword>
<feature type="compositionally biased region" description="Basic and acidic residues" evidence="1">
    <location>
        <begin position="59"/>
        <end position="80"/>
    </location>
</feature>
<evidence type="ECO:0000256" key="1">
    <source>
        <dbReference type="SAM" id="MobiDB-lite"/>
    </source>
</evidence>
<gene>
    <name evidence="2" type="ORF">BaRGS_00012286</name>
</gene>
<evidence type="ECO:0000313" key="2">
    <source>
        <dbReference type="EMBL" id="KAK7496364.1"/>
    </source>
</evidence>